<feature type="region of interest" description="Disordered" evidence="1">
    <location>
        <begin position="290"/>
        <end position="310"/>
    </location>
</feature>
<comment type="caution">
    <text evidence="3">The sequence shown here is derived from an EMBL/GenBank/DDBJ whole genome shotgun (WGS) entry which is preliminary data.</text>
</comment>
<dbReference type="AlphaFoldDB" id="A0A7Y0L2S2"/>
<keyword evidence="2" id="KW-1133">Transmembrane helix</keyword>
<accession>A0A7Y0L2S2</accession>
<keyword evidence="2" id="KW-0472">Membrane</keyword>
<sequence length="310" mass="33725">MSGSTPPINWDPMIIGFCAGFISRILYLKSGRSHYPGYPSGYISQVALAIIAALIGSSIIVSLLGKEFTAATFLTLAATQFRDVRSTERKTLEAEEKLILIPRGAGYIEGIAITYEARNFLAMLVALATSLVSEWTWWIGIIAGIVFIFLGEMLMSGPNLGKLVDVEPAPVKFEKGTLLYAGPVMMMEVGLADSRERYEKYALGVLLTPRGPRGEAVLWNVAQRQAIAHEAAAAVGVQKDVGYPEQATLCRMAMPAGTGQAGLTIIPVEHNMEKLIRAIKKVPVLESGKWSAMANTKNRRQTQQKEETHG</sequence>
<keyword evidence="2" id="KW-0812">Transmembrane</keyword>
<evidence type="ECO:0000313" key="4">
    <source>
        <dbReference type="Proteomes" id="UP000533476"/>
    </source>
</evidence>
<dbReference type="Proteomes" id="UP000533476">
    <property type="component" value="Unassembled WGS sequence"/>
</dbReference>
<feature type="transmembrane region" description="Helical" evidence="2">
    <location>
        <begin position="42"/>
        <end position="64"/>
    </location>
</feature>
<proteinExistence type="predicted"/>
<evidence type="ECO:0000256" key="1">
    <source>
        <dbReference type="SAM" id="MobiDB-lite"/>
    </source>
</evidence>
<evidence type="ECO:0008006" key="5">
    <source>
        <dbReference type="Google" id="ProtNLM"/>
    </source>
</evidence>
<reference evidence="3 4" key="1">
    <citation type="submission" date="2020-04" db="EMBL/GenBank/DDBJ databases">
        <authorList>
            <person name="Zhang R."/>
            <person name="Schippers A."/>
        </authorList>
    </citation>
    <scope>NUCLEOTIDE SEQUENCE [LARGE SCALE GENOMIC DNA]</scope>
    <source>
        <strain evidence="3 4">DSM 109850</strain>
    </source>
</reference>
<feature type="transmembrane region" description="Helical" evidence="2">
    <location>
        <begin position="135"/>
        <end position="155"/>
    </location>
</feature>
<dbReference type="RefSeq" id="WP_169097251.1">
    <property type="nucleotide sequence ID" value="NZ_JABBVZ010000010.1"/>
</dbReference>
<protein>
    <recommendedName>
        <fullName evidence="5">YIEGIA protein</fullName>
    </recommendedName>
</protein>
<name>A0A7Y0L2S2_9FIRM</name>
<evidence type="ECO:0000256" key="2">
    <source>
        <dbReference type="SAM" id="Phobius"/>
    </source>
</evidence>
<keyword evidence="4" id="KW-1185">Reference proteome</keyword>
<dbReference type="InterPro" id="IPR025918">
    <property type="entry name" value="YIEGIA"/>
</dbReference>
<organism evidence="3 4">
    <name type="scientific">Sulfobacillus harzensis</name>
    <dbReference type="NCBI Taxonomy" id="2729629"/>
    <lineage>
        <taxon>Bacteria</taxon>
        <taxon>Bacillati</taxon>
        <taxon>Bacillota</taxon>
        <taxon>Clostridia</taxon>
        <taxon>Eubacteriales</taxon>
        <taxon>Clostridiales Family XVII. Incertae Sedis</taxon>
        <taxon>Sulfobacillus</taxon>
    </lineage>
</organism>
<feature type="transmembrane region" description="Helical" evidence="2">
    <location>
        <begin position="12"/>
        <end position="30"/>
    </location>
</feature>
<dbReference type="EMBL" id="JABBVZ010000010">
    <property type="protein sequence ID" value="NMP21671.1"/>
    <property type="molecule type" value="Genomic_DNA"/>
</dbReference>
<evidence type="ECO:0000313" key="3">
    <source>
        <dbReference type="EMBL" id="NMP21671.1"/>
    </source>
</evidence>
<dbReference type="Pfam" id="PF14045">
    <property type="entry name" value="YIEGIA"/>
    <property type="match status" value="1"/>
</dbReference>
<gene>
    <name evidence="3" type="ORF">HIJ39_04785</name>
</gene>